<organism evidence="1 2">
    <name type="scientific">Pseudoalteromonas piscicida</name>
    <dbReference type="NCBI Taxonomy" id="43662"/>
    <lineage>
        <taxon>Bacteria</taxon>
        <taxon>Pseudomonadati</taxon>
        <taxon>Pseudomonadota</taxon>
        <taxon>Gammaproteobacteria</taxon>
        <taxon>Alteromonadales</taxon>
        <taxon>Pseudoalteromonadaceae</taxon>
        <taxon>Pseudoalteromonas</taxon>
    </lineage>
</organism>
<sequence length="684" mass="80744">MSVDISKRMAVNSIYSIFLESRNPEEISFHHVLQRVNVLIQDRLAYALFIKKEDGTFSMFYPFLNDPIAAKRISLFYQNAFGRSGKSDYKSPQDYLFRILDSEYYLLCIRIIPIDKKNKNRFQFVQLTVKEGDIDNDEIERERIKNNIKSFRNGLINNISLSEADRAVIIRYVLRKVFFDDESDKKKQTGNDSISENFPKYSEYIKKSILFLKGRKYKQADFDQEGKEIMHWYQDRCFSKSSIKKLKKIKCQSLEQSNFEYDFLGEKGALNRAYMKVKSSLHNLLDGNPHNKLEDDDFPQISNFFFFASRALYDQEQPRNKHYNYGMHLAIPHEQKEELNVYFTYLKSMGRDKFRENNKLFCDVEFNMPDEIKKTWLGWLDEYFWDGLETKGAQQIIEQLGIDFGHHFRSVIDPAMHNIFVHYPIVFEKGGLDRVISHGRIKDDNKSEFFQSLKDEGFYGDCIRMVALYYLIFGMLPKEHRKTFKKGANVEIYKYTDITLSVVPITVQGVCYGCVAHYASVGDEVKYTNDNWQRNYNMFHNIDIRFRRALRQQMEKLFLKKLSEQVRVVVRDIYTPEYLKSYKEEDINQYLNSGIDCYEGLLPFPNVRLSIKIVPESENPKRFIKLFKHDGLKVGLGVEMEQQSYFIQFFKREHLDETKVIEAIQSAADSAIATVEFAEKRLSH</sequence>
<gene>
    <name evidence="1" type="ORF">CWB74_08755</name>
</gene>
<dbReference type="RefSeq" id="WP_045962867.1">
    <property type="nucleotide sequence ID" value="NZ_JXXW01000017.1"/>
</dbReference>
<evidence type="ECO:0000313" key="2">
    <source>
        <dbReference type="Proteomes" id="UP000305423"/>
    </source>
</evidence>
<proteinExistence type="predicted"/>
<dbReference type="EMBL" id="PNEL01000021">
    <property type="protein sequence ID" value="TMN78340.1"/>
    <property type="molecule type" value="Genomic_DNA"/>
</dbReference>
<name>A0AAQ2ISK2_PSEO7</name>
<evidence type="ECO:0000313" key="1">
    <source>
        <dbReference type="EMBL" id="TMN78340.1"/>
    </source>
</evidence>
<comment type="caution">
    <text evidence="1">The sequence shown here is derived from an EMBL/GenBank/DDBJ whole genome shotgun (WGS) entry which is preliminary data.</text>
</comment>
<dbReference type="AlphaFoldDB" id="A0AAQ2ISK2"/>
<reference evidence="2" key="2">
    <citation type="submission" date="2019-06" db="EMBL/GenBank/DDBJ databases">
        <title>Co-occurence of chitin degradation, pigmentation and bioactivity in marine Pseudoalteromonas.</title>
        <authorList>
            <person name="Sonnenschein E.C."/>
            <person name="Bech P.K."/>
        </authorList>
    </citation>
    <scope>NUCLEOTIDE SEQUENCE [LARGE SCALE GENOMIC DNA]</scope>
    <source>
        <strain evidence="2">S1607</strain>
    </source>
</reference>
<reference evidence="1 2" key="1">
    <citation type="submission" date="2017-12" db="EMBL/GenBank/DDBJ databases">
        <authorList>
            <person name="Paulsen S."/>
            <person name="Gram L.K."/>
        </authorList>
    </citation>
    <scope>NUCLEOTIDE SEQUENCE [LARGE SCALE GENOMIC DNA]</scope>
    <source>
        <strain evidence="1 2">S1607</strain>
    </source>
</reference>
<protein>
    <submittedName>
        <fullName evidence="1">Uncharacterized protein</fullName>
    </submittedName>
</protein>
<accession>A0AAQ2ISK2</accession>
<dbReference type="Proteomes" id="UP000305423">
    <property type="component" value="Unassembled WGS sequence"/>
</dbReference>